<dbReference type="Pfam" id="PF08447">
    <property type="entry name" value="PAS_3"/>
    <property type="match status" value="2"/>
</dbReference>
<dbReference type="SMART" id="SM00388">
    <property type="entry name" value="HisKA"/>
    <property type="match status" value="1"/>
</dbReference>
<accession>A0A4Y8ZU73</accession>
<evidence type="ECO:0000313" key="10">
    <source>
        <dbReference type="Proteomes" id="UP000298213"/>
    </source>
</evidence>
<dbReference type="PANTHER" id="PTHR43304:SF1">
    <property type="entry name" value="PAC DOMAIN-CONTAINING PROTEIN"/>
    <property type="match status" value="1"/>
</dbReference>
<comment type="catalytic activity">
    <reaction evidence="1">
        <text>ATP + protein L-histidine = ADP + protein N-phospho-L-histidine.</text>
        <dbReference type="EC" id="2.7.13.3"/>
    </reaction>
</comment>
<dbReference type="InterPro" id="IPR001610">
    <property type="entry name" value="PAC"/>
</dbReference>
<evidence type="ECO:0000259" key="6">
    <source>
        <dbReference type="PROSITE" id="PS50109"/>
    </source>
</evidence>
<dbReference type="NCBIfam" id="TIGR00229">
    <property type="entry name" value="sensory_box"/>
    <property type="match status" value="1"/>
</dbReference>
<evidence type="ECO:0000259" key="8">
    <source>
        <dbReference type="PROSITE" id="PS50113"/>
    </source>
</evidence>
<dbReference type="OrthoDB" id="9789238at2"/>
<dbReference type="CDD" id="cd00130">
    <property type="entry name" value="PAS"/>
    <property type="match status" value="2"/>
</dbReference>
<dbReference type="Gene3D" id="6.10.250.2580">
    <property type="match status" value="1"/>
</dbReference>
<keyword evidence="4" id="KW-0808">Transferase</keyword>
<dbReference type="CDD" id="cd00082">
    <property type="entry name" value="HisKA"/>
    <property type="match status" value="1"/>
</dbReference>
<keyword evidence="3" id="KW-0597">Phosphoprotein</keyword>
<dbReference type="EMBL" id="SPDV01000005">
    <property type="protein sequence ID" value="TFI59583.1"/>
    <property type="molecule type" value="Genomic_DNA"/>
</dbReference>
<dbReference type="InterPro" id="IPR003661">
    <property type="entry name" value="HisK_dim/P_dom"/>
</dbReference>
<dbReference type="Pfam" id="PF02518">
    <property type="entry name" value="HATPase_c"/>
    <property type="match status" value="1"/>
</dbReference>
<dbReference type="SUPFAM" id="SSF55874">
    <property type="entry name" value="ATPase domain of HSP90 chaperone/DNA topoisomerase II/histidine kinase"/>
    <property type="match status" value="1"/>
</dbReference>
<dbReference type="GO" id="GO:0000155">
    <property type="term" value="F:phosphorelay sensor kinase activity"/>
    <property type="evidence" value="ECO:0007669"/>
    <property type="project" value="InterPro"/>
</dbReference>
<gene>
    <name evidence="9" type="ORF">E2493_03680</name>
</gene>
<dbReference type="InterPro" id="IPR005467">
    <property type="entry name" value="His_kinase_dom"/>
</dbReference>
<dbReference type="Gene3D" id="1.10.287.130">
    <property type="match status" value="1"/>
</dbReference>
<feature type="domain" description="PAC" evidence="8">
    <location>
        <begin position="127"/>
        <end position="179"/>
    </location>
</feature>
<dbReference type="SUPFAM" id="SSF47384">
    <property type="entry name" value="Homodimeric domain of signal transducing histidine kinase"/>
    <property type="match status" value="1"/>
</dbReference>
<evidence type="ECO:0000256" key="4">
    <source>
        <dbReference type="ARBA" id="ARBA00022679"/>
    </source>
</evidence>
<dbReference type="InterPro" id="IPR000700">
    <property type="entry name" value="PAS-assoc_C"/>
</dbReference>
<sequence length="545" mass="60520">MPYLDRADAPPQLNNALRILEDAQGAPLCSEDLSALIAAALAELQSYEQARRRREHHLTCLWACSPQLHWIADRENDLVWVSRAWTELTGRPIQEALGHGWRQFVHPDDADQYFAAAREARFASGSYDLRFRGLTADGSYRWLRTRAVGRDDETAGAAFVYGVTEDVHDQVVAEAALERLVERSELVGLATNDIIWDRDFDANQLTWSRAIGAFCEDPAEATWTWWENNIHPADREPTLASLRAFLADSAAPRWQLEYRFRRPDGSYATFLDRCYVLRRDDGSPRRMIGAMTDLSARVEADAKIKQLQSELIHVSRLSAMGAMAATLAHELNQPLAAATNWVGVASVLVQRSADVPEQAGSALDQARASIARAGEIIRRIRTMLWRGNNNREVHDIRALIDESLRLALIGATASGIACRVVAHSIDIFVDRVQIEQVLLNLVRNAIEAMASQSRRELLITARPNGEFAEVTVADTGPGLDEELQARLFTPFVTTKDQGLGVGLSISRTIIEEHGGSIRAIVNPDGGTTFVFTLPRARQVSEDGAR</sequence>
<dbReference type="PANTHER" id="PTHR43304">
    <property type="entry name" value="PHYTOCHROME-LIKE PROTEIN CPH1"/>
    <property type="match status" value="1"/>
</dbReference>
<protein>
    <recommendedName>
        <fullName evidence="2">histidine kinase</fullName>
        <ecNumber evidence="2">2.7.13.3</ecNumber>
    </recommendedName>
</protein>
<dbReference type="EC" id="2.7.13.3" evidence="2"/>
<feature type="domain" description="Histidine kinase" evidence="6">
    <location>
        <begin position="326"/>
        <end position="537"/>
    </location>
</feature>
<evidence type="ECO:0000256" key="3">
    <source>
        <dbReference type="ARBA" id="ARBA00022553"/>
    </source>
</evidence>
<feature type="domain" description="PAC" evidence="8">
    <location>
        <begin position="254"/>
        <end position="306"/>
    </location>
</feature>
<keyword evidence="5" id="KW-0418">Kinase</keyword>
<dbReference type="InterPro" id="IPR000014">
    <property type="entry name" value="PAS"/>
</dbReference>
<evidence type="ECO:0000256" key="2">
    <source>
        <dbReference type="ARBA" id="ARBA00012438"/>
    </source>
</evidence>
<dbReference type="InterPro" id="IPR004358">
    <property type="entry name" value="Sig_transdc_His_kin-like_C"/>
</dbReference>
<dbReference type="SMART" id="SM00091">
    <property type="entry name" value="PAS"/>
    <property type="match status" value="2"/>
</dbReference>
<dbReference type="AlphaFoldDB" id="A0A4Y8ZU73"/>
<feature type="domain" description="PAS" evidence="7">
    <location>
        <begin position="70"/>
        <end position="109"/>
    </location>
</feature>
<evidence type="ECO:0000259" key="7">
    <source>
        <dbReference type="PROSITE" id="PS50112"/>
    </source>
</evidence>
<evidence type="ECO:0000313" key="9">
    <source>
        <dbReference type="EMBL" id="TFI59583.1"/>
    </source>
</evidence>
<dbReference type="SMART" id="SM00387">
    <property type="entry name" value="HATPase_c"/>
    <property type="match status" value="1"/>
</dbReference>
<reference evidence="9 10" key="1">
    <citation type="submission" date="2019-03" db="EMBL/GenBank/DDBJ databases">
        <title>Genome sequence of Sphingomonas sp. 17J27-24.</title>
        <authorList>
            <person name="Kim M."/>
            <person name="Maeng S."/>
            <person name="Sathiyaraj S."/>
        </authorList>
    </citation>
    <scope>NUCLEOTIDE SEQUENCE [LARGE SCALE GENOMIC DNA]</scope>
    <source>
        <strain evidence="9 10">17J27-24</strain>
    </source>
</reference>
<proteinExistence type="predicted"/>
<evidence type="ECO:0000256" key="1">
    <source>
        <dbReference type="ARBA" id="ARBA00000085"/>
    </source>
</evidence>
<organism evidence="9 10">
    <name type="scientific">Sphingomonas parva</name>
    <dbReference type="NCBI Taxonomy" id="2555898"/>
    <lineage>
        <taxon>Bacteria</taxon>
        <taxon>Pseudomonadati</taxon>
        <taxon>Pseudomonadota</taxon>
        <taxon>Alphaproteobacteria</taxon>
        <taxon>Sphingomonadales</taxon>
        <taxon>Sphingomonadaceae</taxon>
        <taxon>Sphingomonas</taxon>
    </lineage>
</organism>
<dbReference type="PROSITE" id="PS50113">
    <property type="entry name" value="PAC"/>
    <property type="match status" value="2"/>
</dbReference>
<dbReference type="Gene3D" id="3.30.565.10">
    <property type="entry name" value="Histidine kinase-like ATPase, C-terminal domain"/>
    <property type="match status" value="1"/>
</dbReference>
<dbReference type="Pfam" id="PF00512">
    <property type="entry name" value="HisKA"/>
    <property type="match status" value="1"/>
</dbReference>
<dbReference type="SMART" id="SM00086">
    <property type="entry name" value="PAC"/>
    <property type="match status" value="2"/>
</dbReference>
<dbReference type="Gene3D" id="3.30.450.20">
    <property type="entry name" value="PAS domain"/>
    <property type="match status" value="2"/>
</dbReference>
<dbReference type="PRINTS" id="PR00344">
    <property type="entry name" value="BCTRLSENSOR"/>
</dbReference>
<dbReference type="InterPro" id="IPR052162">
    <property type="entry name" value="Sensor_kinase/Photoreceptor"/>
</dbReference>
<name>A0A4Y8ZU73_9SPHN</name>
<dbReference type="PROSITE" id="PS50109">
    <property type="entry name" value="HIS_KIN"/>
    <property type="match status" value="1"/>
</dbReference>
<dbReference type="InterPro" id="IPR036097">
    <property type="entry name" value="HisK_dim/P_sf"/>
</dbReference>
<dbReference type="InterPro" id="IPR013655">
    <property type="entry name" value="PAS_fold_3"/>
</dbReference>
<evidence type="ECO:0000256" key="5">
    <source>
        <dbReference type="ARBA" id="ARBA00022777"/>
    </source>
</evidence>
<keyword evidence="10" id="KW-1185">Reference proteome</keyword>
<dbReference type="InterPro" id="IPR035965">
    <property type="entry name" value="PAS-like_dom_sf"/>
</dbReference>
<dbReference type="InterPro" id="IPR003594">
    <property type="entry name" value="HATPase_dom"/>
</dbReference>
<dbReference type="SUPFAM" id="SSF55785">
    <property type="entry name" value="PYP-like sensor domain (PAS domain)"/>
    <property type="match status" value="2"/>
</dbReference>
<dbReference type="PROSITE" id="PS50112">
    <property type="entry name" value="PAS"/>
    <property type="match status" value="1"/>
</dbReference>
<comment type="caution">
    <text evidence="9">The sequence shown here is derived from an EMBL/GenBank/DDBJ whole genome shotgun (WGS) entry which is preliminary data.</text>
</comment>
<dbReference type="InterPro" id="IPR036890">
    <property type="entry name" value="HATPase_C_sf"/>
</dbReference>
<dbReference type="Proteomes" id="UP000298213">
    <property type="component" value="Unassembled WGS sequence"/>
</dbReference>